<keyword evidence="4" id="KW-0479">Metal-binding</keyword>
<dbReference type="PROSITE" id="PS00758">
    <property type="entry name" value="ARGE_DAPE_CPG2_1"/>
    <property type="match status" value="1"/>
</dbReference>
<sequence length="458" mass="51163">MNINFVEEVTKRKEAIMKDLVGLIQINSELTTFDPNRKHAPFGEGIDEALTYMLNIGKRDGFSTLNADHYAGHIEYGQQDEYVGMVGHLDVVPAGSGWSYPPYGAVVADGKMYGRGTEDDKGPTLAAYYAMKILKDLQVPLSKRIKLVLGTDEETAWRCVNYYFKHYPEQPVAGFIPDSEFPLTYGEKGILKVVVKGKNEPSKLVRFDSGLRDNMVPDHALAIVSDKDLKEKFEAFLSKHKYSGKVSEEGANLVLEIDGKSAHGSTPDEGVNAAYLMVHFFNEVGITNAFIDAINTYLLDDTKGVKIGVDYLDKEMGPVTVNAGVFKLENNQFEIILNPRYPNGVDPESFIKRFETAFSSLGLKVELGKHQRLLYVDPKSAMIQTLMEAYKKYSKDYEAKPLTTGGGTFARAMKNSVAFGPHFPNKPSYIHQKDEYIILDDFFMSIAIYADALYQLAK</sequence>
<dbReference type="SUPFAM" id="SSF55031">
    <property type="entry name" value="Bacterial exopeptidase dimerisation domain"/>
    <property type="match status" value="1"/>
</dbReference>
<evidence type="ECO:0000256" key="2">
    <source>
        <dbReference type="ARBA" id="ARBA00006247"/>
    </source>
</evidence>
<dbReference type="CDD" id="cd03888">
    <property type="entry name" value="M20_PepV"/>
    <property type="match status" value="1"/>
</dbReference>
<evidence type="ECO:0000313" key="10">
    <source>
        <dbReference type="EMBL" id="MCU0104814.1"/>
    </source>
</evidence>
<dbReference type="EMBL" id="JAOEGN010000006">
    <property type="protein sequence ID" value="MCU0104814.1"/>
    <property type="molecule type" value="Genomic_DNA"/>
</dbReference>
<protein>
    <submittedName>
        <fullName evidence="10">Dipeptidase PepV</fullName>
        <ecNumber evidence="10">3.4.13.-</ecNumber>
    </submittedName>
</protein>
<dbReference type="RefSeq" id="WP_262096067.1">
    <property type="nucleotide sequence ID" value="NZ_JAOEGN010000006.1"/>
</dbReference>
<proteinExistence type="inferred from homology"/>
<comment type="similarity">
    <text evidence="2">Belongs to the peptidase M20A family.</text>
</comment>
<dbReference type="InterPro" id="IPR011650">
    <property type="entry name" value="Peptidase_M20_dimer"/>
</dbReference>
<keyword evidence="7 10" id="KW-0224">Dipeptidase</keyword>
<dbReference type="Pfam" id="PF01546">
    <property type="entry name" value="Peptidase_M20"/>
    <property type="match status" value="1"/>
</dbReference>
<dbReference type="PANTHER" id="PTHR43808">
    <property type="entry name" value="ACETYLORNITHINE DEACETYLASE"/>
    <property type="match status" value="1"/>
</dbReference>
<dbReference type="InterPro" id="IPR001261">
    <property type="entry name" value="ArgE/DapE_CS"/>
</dbReference>
<evidence type="ECO:0000256" key="4">
    <source>
        <dbReference type="ARBA" id="ARBA00022723"/>
    </source>
</evidence>
<dbReference type="Proteomes" id="UP001209076">
    <property type="component" value="Unassembled WGS sequence"/>
</dbReference>
<dbReference type="InterPro" id="IPR002933">
    <property type="entry name" value="Peptidase_M20"/>
</dbReference>
<dbReference type="InterPro" id="IPR010964">
    <property type="entry name" value="M20A_pepV-rel"/>
</dbReference>
<evidence type="ECO:0000256" key="8">
    <source>
        <dbReference type="ARBA" id="ARBA00023049"/>
    </source>
</evidence>
<evidence type="ECO:0000313" key="11">
    <source>
        <dbReference type="Proteomes" id="UP001209076"/>
    </source>
</evidence>
<keyword evidence="3" id="KW-0645">Protease</keyword>
<comment type="cofactor">
    <cofactor evidence="1">
        <name>Zn(2+)</name>
        <dbReference type="ChEBI" id="CHEBI:29105"/>
    </cofactor>
</comment>
<dbReference type="EC" id="3.4.13.-" evidence="10"/>
<dbReference type="PANTHER" id="PTHR43808:SF31">
    <property type="entry name" value="N-ACETYL-L-CITRULLINE DEACETYLASE"/>
    <property type="match status" value="1"/>
</dbReference>
<evidence type="ECO:0000256" key="5">
    <source>
        <dbReference type="ARBA" id="ARBA00022801"/>
    </source>
</evidence>
<dbReference type="NCBIfam" id="NF005591">
    <property type="entry name" value="PRK07318.1"/>
    <property type="match status" value="1"/>
</dbReference>
<evidence type="ECO:0000259" key="9">
    <source>
        <dbReference type="Pfam" id="PF07687"/>
    </source>
</evidence>
<keyword evidence="6" id="KW-0862">Zinc</keyword>
<keyword evidence="11" id="KW-1185">Reference proteome</keyword>
<name>A0ABT2PV32_9MOLU</name>
<dbReference type="Pfam" id="PF07687">
    <property type="entry name" value="M20_dimer"/>
    <property type="match status" value="1"/>
</dbReference>
<evidence type="ECO:0000256" key="3">
    <source>
        <dbReference type="ARBA" id="ARBA00022670"/>
    </source>
</evidence>
<comment type="caution">
    <text evidence="10">The sequence shown here is derived from an EMBL/GenBank/DDBJ whole genome shotgun (WGS) entry which is preliminary data.</text>
</comment>
<dbReference type="InterPro" id="IPR036264">
    <property type="entry name" value="Bact_exopeptidase_dim_dom"/>
</dbReference>
<keyword evidence="8" id="KW-0482">Metalloprotease</keyword>
<keyword evidence="5 10" id="KW-0378">Hydrolase</keyword>
<organism evidence="10 11">
    <name type="scientific">Paracholeplasma vituli</name>
    <dbReference type="NCBI Taxonomy" id="69473"/>
    <lineage>
        <taxon>Bacteria</taxon>
        <taxon>Bacillati</taxon>
        <taxon>Mycoplasmatota</taxon>
        <taxon>Mollicutes</taxon>
        <taxon>Acholeplasmatales</taxon>
        <taxon>Acholeplasmataceae</taxon>
        <taxon>Paracholeplasma</taxon>
    </lineage>
</organism>
<evidence type="ECO:0000256" key="1">
    <source>
        <dbReference type="ARBA" id="ARBA00001947"/>
    </source>
</evidence>
<evidence type="ECO:0000256" key="7">
    <source>
        <dbReference type="ARBA" id="ARBA00022997"/>
    </source>
</evidence>
<dbReference type="SUPFAM" id="SSF53187">
    <property type="entry name" value="Zn-dependent exopeptidases"/>
    <property type="match status" value="1"/>
</dbReference>
<dbReference type="GO" id="GO:0016805">
    <property type="term" value="F:dipeptidase activity"/>
    <property type="evidence" value="ECO:0007669"/>
    <property type="project" value="UniProtKB-KW"/>
</dbReference>
<accession>A0ABT2PV32</accession>
<dbReference type="InterPro" id="IPR050072">
    <property type="entry name" value="Peptidase_M20A"/>
</dbReference>
<feature type="domain" description="Peptidase M20 dimerisation" evidence="9">
    <location>
        <begin position="253"/>
        <end position="361"/>
    </location>
</feature>
<gene>
    <name evidence="10" type="primary">pepV</name>
    <name evidence="10" type="ORF">N7603_04005</name>
</gene>
<reference evidence="11" key="1">
    <citation type="submission" date="2023-07" db="EMBL/GenBank/DDBJ databases">
        <title>Novel Mycoplasma species identified in domestic and wild animals.</title>
        <authorList>
            <person name="Volokhov D.V."/>
            <person name="Furtak V.A."/>
            <person name="Zagorodnyaya T.A."/>
        </authorList>
    </citation>
    <scope>NUCLEOTIDE SEQUENCE [LARGE SCALE GENOMIC DNA]</scope>
    <source>
        <strain evidence="11">92-19</strain>
    </source>
</reference>
<evidence type="ECO:0000256" key="6">
    <source>
        <dbReference type="ARBA" id="ARBA00022833"/>
    </source>
</evidence>
<dbReference type="NCBIfam" id="TIGR01887">
    <property type="entry name" value="dipeptidaselike"/>
    <property type="match status" value="1"/>
</dbReference>
<dbReference type="Gene3D" id="3.30.70.360">
    <property type="match status" value="2"/>
</dbReference>
<dbReference type="Gene3D" id="3.40.630.10">
    <property type="entry name" value="Zn peptidases"/>
    <property type="match status" value="1"/>
</dbReference>